<organism evidence="2 3">
    <name type="scientific">Thermincola ferriacetica</name>
    <dbReference type="NCBI Taxonomy" id="281456"/>
    <lineage>
        <taxon>Bacteria</taxon>
        <taxon>Bacillati</taxon>
        <taxon>Bacillota</taxon>
        <taxon>Clostridia</taxon>
        <taxon>Eubacteriales</taxon>
        <taxon>Thermincolaceae</taxon>
        <taxon>Thermincola</taxon>
    </lineage>
</organism>
<comment type="caution">
    <text evidence="2">The sequence shown here is derived from an EMBL/GenBank/DDBJ whole genome shotgun (WGS) entry which is preliminary data.</text>
</comment>
<dbReference type="PANTHER" id="PTHR47099">
    <property type="entry name" value="METHYLCOBAMIDE:COM METHYLTRANSFERASE MTBA"/>
    <property type="match status" value="1"/>
</dbReference>
<keyword evidence="2" id="KW-0808">Transferase</keyword>
<evidence type="ECO:0000313" key="2">
    <source>
        <dbReference type="EMBL" id="KNZ69139.1"/>
    </source>
</evidence>
<dbReference type="GO" id="GO:0006779">
    <property type="term" value="P:porphyrin-containing compound biosynthetic process"/>
    <property type="evidence" value="ECO:0007669"/>
    <property type="project" value="InterPro"/>
</dbReference>
<protein>
    <submittedName>
        <fullName evidence="2">MtaA/CmuA family methyltransferase</fullName>
    </submittedName>
</protein>
<accession>A0A0L6W231</accession>
<dbReference type="GO" id="GO:0004853">
    <property type="term" value="F:uroporphyrinogen decarboxylase activity"/>
    <property type="evidence" value="ECO:0007669"/>
    <property type="project" value="InterPro"/>
</dbReference>
<dbReference type="NCBIfam" id="NF004889">
    <property type="entry name" value="PRK06252.1"/>
    <property type="match status" value="1"/>
</dbReference>
<reference evidence="3" key="1">
    <citation type="submission" date="2015-07" db="EMBL/GenBank/DDBJ databases">
        <title>Complete Genome of Thermincola ferriacetica strain Z-0001T.</title>
        <authorList>
            <person name="Lusk B."/>
            <person name="Badalamenti J.P."/>
            <person name="Parameswaran P."/>
            <person name="Bond D.R."/>
            <person name="Torres C.I."/>
        </authorList>
    </citation>
    <scope>NUCLEOTIDE SEQUENCE [LARGE SCALE GENOMIC DNA]</scope>
    <source>
        <strain evidence="3">Z-0001</strain>
    </source>
</reference>
<dbReference type="PANTHER" id="PTHR47099:SF1">
    <property type="entry name" value="METHYLCOBAMIDE:COM METHYLTRANSFERASE MTBA"/>
    <property type="match status" value="1"/>
</dbReference>
<dbReference type="InterPro" id="IPR052024">
    <property type="entry name" value="Methanogen_methyltrans"/>
</dbReference>
<sequence>MTNIGGKTMNSKERVLKILKGEEADRPACFSGMGNVTTAGLDQLGYKFATVHGDAKKLAETAATSYRLFGYECAVVPYDLCVEAEAIGCVMNPYEDVSNLLYPTIKEKVCHSQDEMTTFPIPDNISSRGRVPVVCEAIKLLQADIGNEVAVGTYVLGPFTLAGQLMDLNDLLKLSFKKPDLVNATLDRLATVIIEIAKAYHAAGADYITVREMGAPTDVLSPKVFKNVIAPHLKRVFEALAEIKCPAVLHMCGKTNPIMSIMKGTGAPAISVEQSNDLLMSRDDIGWDTLLFGNVDAYNVLVTGSPADVEAAVIKALEGSADAIWPSCDIWPTAPMENMKAMVETTKKYGAEKWARKKR</sequence>
<name>A0A0L6W231_9FIRM</name>
<dbReference type="EMBL" id="LGTE01000016">
    <property type="protein sequence ID" value="KNZ69139.1"/>
    <property type="molecule type" value="Genomic_DNA"/>
</dbReference>
<dbReference type="GO" id="GO:0032259">
    <property type="term" value="P:methylation"/>
    <property type="evidence" value="ECO:0007669"/>
    <property type="project" value="UniProtKB-KW"/>
</dbReference>
<evidence type="ECO:0000313" key="3">
    <source>
        <dbReference type="Proteomes" id="UP000037175"/>
    </source>
</evidence>
<dbReference type="GO" id="GO:0008168">
    <property type="term" value="F:methyltransferase activity"/>
    <property type="evidence" value="ECO:0007669"/>
    <property type="project" value="UniProtKB-KW"/>
</dbReference>
<dbReference type="Gene3D" id="3.20.20.210">
    <property type="match status" value="1"/>
</dbReference>
<dbReference type="Pfam" id="PF01208">
    <property type="entry name" value="URO-D"/>
    <property type="match status" value="1"/>
</dbReference>
<dbReference type="PATRIC" id="fig|281456.6.peg.2372"/>
<feature type="domain" description="Uroporphyrinogen decarboxylase (URO-D)" evidence="1">
    <location>
        <begin position="11"/>
        <end position="349"/>
    </location>
</feature>
<evidence type="ECO:0000259" key="1">
    <source>
        <dbReference type="Pfam" id="PF01208"/>
    </source>
</evidence>
<proteinExistence type="predicted"/>
<dbReference type="InterPro" id="IPR000257">
    <property type="entry name" value="Uroporphyrinogen_deCOase"/>
</dbReference>
<dbReference type="SUPFAM" id="SSF51726">
    <property type="entry name" value="UROD/MetE-like"/>
    <property type="match status" value="1"/>
</dbReference>
<keyword evidence="2" id="KW-0489">Methyltransferase</keyword>
<dbReference type="AlphaFoldDB" id="A0A0L6W231"/>
<dbReference type="InterPro" id="IPR038071">
    <property type="entry name" value="UROD/MetE-like_sf"/>
</dbReference>
<dbReference type="Proteomes" id="UP000037175">
    <property type="component" value="Unassembled WGS sequence"/>
</dbReference>
<gene>
    <name evidence="2" type="ORF">Tfer_2243</name>
</gene>
<keyword evidence="3" id="KW-1185">Reference proteome</keyword>